<gene>
    <name evidence="1" type="ORF">CEXT_707251</name>
</gene>
<evidence type="ECO:0000313" key="2">
    <source>
        <dbReference type="Proteomes" id="UP001054945"/>
    </source>
</evidence>
<evidence type="ECO:0000313" key="1">
    <source>
        <dbReference type="EMBL" id="GIY15439.1"/>
    </source>
</evidence>
<protein>
    <submittedName>
        <fullName evidence="1">Uncharacterized protein</fullName>
    </submittedName>
</protein>
<reference evidence="1 2" key="1">
    <citation type="submission" date="2021-06" db="EMBL/GenBank/DDBJ databases">
        <title>Caerostris extrusa draft genome.</title>
        <authorList>
            <person name="Kono N."/>
            <person name="Arakawa K."/>
        </authorList>
    </citation>
    <scope>NUCLEOTIDE SEQUENCE [LARGE SCALE GENOMIC DNA]</scope>
</reference>
<organism evidence="1 2">
    <name type="scientific">Caerostris extrusa</name>
    <name type="common">Bark spider</name>
    <name type="synonym">Caerostris bankana</name>
    <dbReference type="NCBI Taxonomy" id="172846"/>
    <lineage>
        <taxon>Eukaryota</taxon>
        <taxon>Metazoa</taxon>
        <taxon>Ecdysozoa</taxon>
        <taxon>Arthropoda</taxon>
        <taxon>Chelicerata</taxon>
        <taxon>Arachnida</taxon>
        <taxon>Araneae</taxon>
        <taxon>Araneomorphae</taxon>
        <taxon>Entelegynae</taxon>
        <taxon>Araneoidea</taxon>
        <taxon>Araneidae</taxon>
        <taxon>Caerostris</taxon>
    </lineage>
</organism>
<comment type="caution">
    <text evidence="1">The sequence shown here is derived from an EMBL/GenBank/DDBJ whole genome shotgun (WGS) entry which is preliminary data.</text>
</comment>
<dbReference type="EMBL" id="BPLR01007233">
    <property type="protein sequence ID" value="GIY15439.1"/>
    <property type="molecule type" value="Genomic_DNA"/>
</dbReference>
<dbReference type="AlphaFoldDB" id="A0AAV4R1K4"/>
<accession>A0AAV4R1K4</accession>
<dbReference type="Proteomes" id="UP001054945">
    <property type="component" value="Unassembled WGS sequence"/>
</dbReference>
<sequence>MKWLSAKALTAFRPPLMTASNGLSSSMNSGPSPKVPCLPIYEGFVSDINHLSFWNLILEHPPSSSIIHRASAIRFPLFPLPFLLAPSCVCTFVRVPMPEFPSPRLNMKHLKVARWNSIYPFPSRDTFRIVCDVSVGFISSADRMDRVDEKTDANFMDSEYQYFE</sequence>
<keyword evidence="2" id="KW-1185">Reference proteome</keyword>
<name>A0AAV4R1K4_CAEEX</name>
<proteinExistence type="predicted"/>